<dbReference type="FunFam" id="3.30.70.330:FF:000132">
    <property type="entry name" value="Small nuclear ribonucleoprotein U11/U12 subunit 35"/>
    <property type="match status" value="1"/>
</dbReference>
<evidence type="ECO:0000256" key="5">
    <source>
        <dbReference type="ARBA" id="ARBA00023125"/>
    </source>
</evidence>
<dbReference type="Pfam" id="PF00076">
    <property type="entry name" value="RRM_1"/>
    <property type="match status" value="1"/>
</dbReference>
<proteinExistence type="predicted"/>
<comment type="subcellular location">
    <subcellularLocation>
        <location evidence="1">Nucleus</location>
    </subcellularLocation>
</comment>
<dbReference type="EMBL" id="ACPB03012055">
    <property type="status" value="NOT_ANNOTATED_CDS"/>
    <property type="molecule type" value="Genomic_DNA"/>
</dbReference>
<dbReference type="GO" id="GO:0003677">
    <property type="term" value="F:DNA binding"/>
    <property type="evidence" value="ECO:0007669"/>
    <property type="project" value="UniProtKB-KW"/>
</dbReference>
<dbReference type="Gene3D" id="3.30.70.330">
    <property type="match status" value="1"/>
</dbReference>
<dbReference type="Gene3D" id="4.10.280.10">
    <property type="entry name" value="Helix-loop-helix DNA-binding domain"/>
    <property type="match status" value="1"/>
</dbReference>
<dbReference type="SUPFAM" id="SSF47459">
    <property type="entry name" value="HLH, helix-loop-helix DNA-binding domain"/>
    <property type="match status" value="1"/>
</dbReference>
<dbReference type="GO" id="GO:0046983">
    <property type="term" value="F:protein dimerization activity"/>
    <property type="evidence" value="ECO:0007669"/>
    <property type="project" value="InterPro"/>
</dbReference>
<evidence type="ECO:0000256" key="6">
    <source>
        <dbReference type="ARBA" id="ARBA00023163"/>
    </source>
</evidence>
<evidence type="ECO:0000256" key="2">
    <source>
        <dbReference type="ARBA" id="ARBA00021080"/>
    </source>
</evidence>
<dbReference type="GO" id="GO:0000398">
    <property type="term" value="P:mRNA splicing, via spliceosome"/>
    <property type="evidence" value="ECO:0007669"/>
    <property type="project" value="TreeGrafter"/>
</dbReference>
<dbReference type="HOGENOM" id="CLU_895206_0_0_1"/>
<dbReference type="InterPro" id="IPR012677">
    <property type="entry name" value="Nucleotide-bd_a/b_plait_sf"/>
</dbReference>
<dbReference type="InterPro" id="IPR011598">
    <property type="entry name" value="bHLH_dom"/>
</dbReference>
<dbReference type="PANTHER" id="PTHR13952:SF6">
    <property type="entry name" value="U11_U12 SMALL NUCLEAR RIBONUCLEOPROTEIN 35 KDA PROTEIN"/>
    <property type="match status" value="1"/>
</dbReference>
<dbReference type="CDD" id="cd11423">
    <property type="entry name" value="bHLH_TS_musculin_like"/>
    <property type="match status" value="1"/>
</dbReference>
<dbReference type="PROSITE" id="PS50888">
    <property type="entry name" value="BHLH"/>
    <property type="match status" value="1"/>
</dbReference>
<dbReference type="GO" id="GO:0071011">
    <property type="term" value="C:precatalytic spliceosome"/>
    <property type="evidence" value="ECO:0007669"/>
    <property type="project" value="TreeGrafter"/>
</dbReference>
<keyword evidence="5" id="KW-0238">DNA-binding</keyword>
<organism evidence="9 10">
    <name type="scientific">Rhodnius prolixus</name>
    <name type="common">Triatomid bug</name>
    <dbReference type="NCBI Taxonomy" id="13249"/>
    <lineage>
        <taxon>Eukaryota</taxon>
        <taxon>Metazoa</taxon>
        <taxon>Ecdysozoa</taxon>
        <taxon>Arthropoda</taxon>
        <taxon>Hexapoda</taxon>
        <taxon>Insecta</taxon>
        <taxon>Pterygota</taxon>
        <taxon>Neoptera</taxon>
        <taxon>Paraneoptera</taxon>
        <taxon>Hemiptera</taxon>
        <taxon>Heteroptera</taxon>
        <taxon>Panheteroptera</taxon>
        <taxon>Cimicomorpha</taxon>
        <taxon>Reduviidae</taxon>
        <taxon>Triatominae</taxon>
        <taxon>Rhodnius</taxon>
    </lineage>
</organism>
<dbReference type="AlphaFoldDB" id="T1HC28"/>
<evidence type="ECO:0000256" key="4">
    <source>
        <dbReference type="ARBA" id="ARBA00023015"/>
    </source>
</evidence>
<dbReference type="Proteomes" id="UP000015103">
    <property type="component" value="Unassembled WGS sequence"/>
</dbReference>
<dbReference type="InterPro" id="IPR036638">
    <property type="entry name" value="HLH_DNA-bd_sf"/>
</dbReference>
<evidence type="ECO:0000256" key="3">
    <source>
        <dbReference type="ARBA" id="ARBA00022884"/>
    </source>
</evidence>
<dbReference type="InterPro" id="IPR035979">
    <property type="entry name" value="RBD_domain_sf"/>
</dbReference>
<evidence type="ECO:0000313" key="9">
    <source>
        <dbReference type="EnsemblMetazoa" id="RPRC001590-PA"/>
    </source>
</evidence>
<dbReference type="GO" id="GO:0017069">
    <property type="term" value="F:snRNA binding"/>
    <property type="evidence" value="ECO:0007669"/>
    <property type="project" value="TreeGrafter"/>
</dbReference>
<evidence type="ECO:0000256" key="8">
    <source>
        <dbReference type="ARBA" id="ARBA00031739"/>
    </source>
</evidence>
<dbReference type="PROSITE" id="PS50102">
    <property type="entry name" value="RRM"/>
    <property type="match status" value="1"/>
</dbReference>
<dbReference type="InterPro" id="IPR000504">
    <property type="entry name" value="RRM_dom"/>
</dbReference>
<dbReference type="PANTHER" id="PTHR13952">
    <property type="entry name" value="U1 SMALL NUCLEAR RIBONUCLEOPROTEIN 70 KD"/>
    <property type="match status" value="1"/>
</dbReference>
<sequence length="311" mass="35408">MPRRRNSEEDLDEEEDRPQRNAANARERARMRVLSRAFCRLKTTLPWVPPDTKLSKLDTLRLATSYIAHLRRVLQGASSPDQPSSNPLNLKEDCEEVIGDHAKLIKQCWCPRAIIYDPLKAGSIDGTDSQPHDRAIMRAQNADYKPNKNVKGDPECTIFVARLHPKTTVRHLKEVFSRFGDIVRCRVVEDLVTGRSRGYAFVEFTSSTSALMAYKRGNKTIIDGSEVFVDMECERLLPGWVPRRLGGGFNGKKESGQLRFGGRERPFRKPIKLLSKKELIISLSDKLYKPKDQILKESSVIAARFSEISKR</sequence>
<dbReference type="EnsemblMetazoa" id="RPRC001590-RA">
    <property type="protein sequence ID" value="RPRC001590-PA"/>
    <property type="gene ID" value="RPRC001590"/>
</dbReference>
<dbReference type="Pfam" id="PF00010">
    <property type="entry name" value="HLH"/>
    <property type="match status" value="1"/>
</dbReference>
<dbReference type="InterPro" id="IPR051183">
    <property type="entry name" value="U1_U11-U12_snRNP_70-35kDa"/>
</dbReference>
<dbReference type="eggNOG" id="KOG4029">
    <property type="taxonomic scope" value="Eukaryota"/>
</dbReference>
<dbReference type="SMART" id="SM00360">
    <property type="entry name" value="RRM"/>
    <property type="match status" value="1"/>
</dbReference>
<dbReference type="SMART" id="SM00353">
    <property type="entry name" value="HLH"/>
    <property type="match status" value="1"/>
</dbReference>
<dbReference type="InParanoid" id="T1HC28"/>
<keyword evidence="7" id="KW-0539">Nucleus</keyword>
<dbReference type="FunFam" id="4.10.280.10:FF:000010">
    <property type="entry name" value="Scleraxis bHLH transcription factor"/>
    <property type="match status" value="1"/>
</dbReference>
<keyword evidence="6" id="KW-0804">Transcription</keyword>
<name>T1HC28_RHOPR</name>
<dbReference type="EMBL" id="ACPB03012056">
    <property type="status" value="NOT_ANNOTATED_CDS"/>
    <property type="molecule type" value="Genomic_DNA"/>
</dbReference>
<keyword evidence="4" id="KW-0805">Transcription regulation</keyword>
<dbReference type="VEuPathDB" id="VectorBase:RPRC001590"/>
<reference evidence="9" key="1">
    <citation type="submission" date="2015-05" db="UniProtKB">
        <authorList>
            <consortium name="EnsemblMetazoa"/>
        </authorList>
    </citation>
    <scope>IDENTIFICATION</scope>
</reference>
<protein>
    <recommendedName>
        <fullName evidence="2">U11/U12 small nuclear ribonucleoprotein 35 kDa protein</fullName>
    </recommendedName>
    <alternativeName>
        <fullName evidence="8">U1 snRNP-binding protein homolog</fullName>
    </alternativeName>
</protein>
<dbReference type="SUPFAM" id="SSF54928">
    <property type="entry name" value="RNA-binding domain, RBD"/>
    <property type="match status" value="1"/>
</dbReference>
<dbReference type="STRING" id="13249.T1HC28"/>
<dbReference type="GO" id="GO:0003729">
    <property type="term" value="F:mRNA binding"/>
    <property type="evidence" value="ECO:0007669"/>
    <property type="project" value="TreeGrafter"/>
</dbReference>
<accession>T1HC28</accession>
<dbReference type="eggNOG" id="KOG0113">
    <property type="taxonomic scope" value="Eukaryota"/>
</dbReference>
<keyword evidence="3" id="KW-0694">RNA-binding</keyword>
<evidence type="ECO:0000313" key="10">
    <source>
        <dbReference type="Proteomes" id="UP000015103"/>
    </source>
</evidence>
<keyword evidence="10" id="KW-1185">Reference proteome</keyword>
<evidence type="ECO:0000256" key="7">
    <source>
        <dbReference type="ARBA" id="ARBA00023242"/>
    </source>
</evidence>
<evidence type="ECO:0000256" key="1">
    <source>
        <dbReference type="ARBA" id="ARBA00004123"/>
    </source>
</evidence>